<evidence type="ECO:0000256" key="2">
    <source>
        <dbReference type="SAM" id="SignalP"/>
    </source>
</evidence>
<reference evidence="3 4" key="1">
    <citation type="journal article" date="2024" name="Genome Biol. Evol.">
        <title>Chromosome-level genome assembly of the viviparous eelpout Zoarces viviparus.</title>
        <authorList>
            <person name="Fuhrmann N."/>
            <person name="Brasseur M.V."/>
            <person name="Bakowski C.E."/>
            <person name="Podsiadlowski L."/>
            <person name="Prost S."/>
            <person name="Krehenwinkel H."/>
            <person name="Mayer C."/>
        </authorList>
    </citation>
    <scope>NUCLEOTIDE SEQUENCE [LARGE SCALE GENOMIC DNA]</scope>
    <source>
        <strain evidence="3">NO-MEL_2022_Ind0_liver</strain>
    </source>
</reference>
<organism evidence="3 4">
    <name type="scientific">Zoarces viviparus</name>
    <name type="common">Viviparous eelpout</name>
    <name type="synonym">Blennius viviparus</name>
    <dbReference type="NCBI Taxonomy" id="48416"/>
    <lineage>
        <taxon>Eukaryota</taxon>
        <taxon>Metazoa</taxon>
        <taxon>Chordata</taxon>
        <taxon>Craniata</taxon>
        <taxon>Vertebrata</taxon>
        <taxon>Euteleostomi</taxon>
        <taxon>Actinopterygii</taxon>
        <taxon>Neopterygii</taxon>
        <taxon>Teleostei</taxon>
        <taxon>Neoteleostei</taxon>
        <taxon>Acanthomorphata</taxon>
        <taxon>Eupercaria</taxon>
        <taxon>Perciformes</taxon>
        <taxon>Cottioidei</taxon>
        <taxon>Zoarcales</taxon>
        <taxon>Zoarcidae</taxon>
        <taxon>Zoarcinae</taxon>
        <taxon>Zoarces</taxon>
    </lineage>
</organism>
<feature type="chain" id="PRO_5043318007" description="Secreted protein" evidence="2">
    <location>
        <begin position="20"/>
        <end position="87"/>
    </location>
</feature>
<sequence length="87" mass="9212">MHSHSRCFLSSCLAGCGSGLLIAAIDTEESGAGCQKPQKKKKRRGEDPQCAGRARSAPPGPSLVRRTYVGPQRSRDSRGGASLWSAQ</sequence>
<dbReference type="AlphaFoldDB" id="A0AAW1FJL2"/>
<evidence type="ECO:0000313" key="3">
    <source>
        <dbReference type="EMBL" id="KAK9534566.1"/>
    </source>
</evidence>
<gene>
    <name evidence="3" type="ORF">VZT92_007005</name>
</gene>
<dbReference type="Proteomes" id="UP001488805">
    <property type="component" value="Unassembled WGS sequence"/>
</dbReference>
<keyword evidence="4" id="KW-1185">Reference proteome</keyword>
<evidence type="ECO:0000313" key="4">
    <source>
        <dbReference type="Proteomes" id="UP001488805"/>
    </source>
</evidence>
<keyword evidence="2" id="KW-0732">Signal</keyword>
<dbReference type="EMBL" id="JBCEZU010000056">
    <property type="protein sequence ID" value="KAK9534566.1"/>
    <property type="molecule type" value="Genomic_DNA"/>
</dbReference>
<proteinExistence type="predicted"/>
<evidence type="ECO:0008006" key="5">
    <source>
        <dbReference type="Google" id="ProtNLM"/>
    </source>
</evidence>
<feature type="signal peptide" evidence="2">
    <location>
        <begin position="1"/>
        <end position="19"/>
    </location>
</feature>
<accession>A0AAW1FJL2</accession>
<protein>
    <recommendedName>
        <fullName evidence="5">Secreted protein</fullName>
    </recommendedName>
</protein>
<evidence type="ECO:0000256" key="1">
    <source>
        <dbReference type="SAM" id="MobiDB-lite"/>
    </source>
</evidence>
<comment type="caution">
    <text evidence="3">The sequence shown here is derived from an EMBL/GenBank/DDBJ whole genome shotgun (WGS) entry which is preliminary data.</text>
</comment>
<feature type="region of interest" description="Disordered" evidence="1">
    <location>
        <begin position="30"/>
        <end position="87"/>
    </location>
</feature>
<name>A0AAW1FJL2_ZOAVI</name>